<organism evidence="1 2">
    <name type="scientific">Turnera subulata</name>
    <dbReference type="NCBI Taxonomy" id="218843"/>
    <lineage>
        <taxon>Eukaryota</taxon>
        <taxon>Viridiplantae</taxon>
        <taxon>Streptophyta</taxon>
        <taxon>Embryophyta</taxon>
        <taxon>Tracheophyta</taxon>
        <taxon>Spermatophyta</taxon>
        <taxon>Magnoliopsida</taxon>
        <taxon>eudicotyledons</taxon>
        <taxon>Gunneridae</taxon>
        <taxon>Pentapetalae</taxon>
        <taxon>rosids</taxon>
        <taxon>fabids</taxon>
        <taxon>Malpighiales</taxon>
        <taxon>Passifloraceae</taxon>
        <taxon>Turnera</taxon>
    </lineage>
</organism>
<gene>
    <name evidence="1" type="ORF">Tsubulata_031552</name>
</gene>
<dbReference type="AlphaFoldDB" id="A0A9Q0J9J7"/>
<comment type="caution">
    <text evidence="1">The sequence shown here is derived from an EMBL/GenBank/DDBJ whole genome shotgun (WGS) entry which is preliminary data.</text>
</comment>
<sequence length="113" mass="13315">MTSFGEQPFVPADVTLDLWRPLIWIQFRYEDIDLICYTCGLVSHKDIGRIWPRREKQEMLLDEPDSLGPWNHAHSIGGEFFFTKVRPMVWDMDWDEEFEEVIEVDASFPPPGV</sequence>
<name>A0A9Q0J9J7_9ROSI</name>
<accession>A0A9Q0J9J7</accession>
<protein>
    <recommendedName>
        <fullName evidence="3">Zinc knuckle CX2CX4HX4C domain-containing protein</fullName>
    </recommendedName>
</protein>
<reference evidence="1" key="2">
    <citation type="journal article" date="2023" name="Plants (Basel)">
        <title>Annotation of the Turnera subulata (Passifloraceae) Draft Genome Reveals the S-Locus Evolved after the Divergence of Turneroideae from Passifloroideae in a Stepwise Manner.</title>
        <authorList>
            <person name="Henning P.M."/>
            <person name="Roalson E.H."/>
            <person name="Mir W."/>
            <person name="McCubbin A.G."/>
            <person name="Shore J.S."/>
        </authorList>
    </citation>
    <scope>NUCLEOTIDE SEQUENCE</scope>
    <source>
        <strain evidence="1">F60SS</strain>
    </source>
</reference>
<proteinExistence type="predicted"/>
<evidence type="ECO:0008006" key="3">
    <source>
        <dbReference type="Google" id="ProtNLM"/>
    </source>
</evidence>
<evidence type="ECO:0000313" key="2">
    <source>
        <dbReference type="Proteomes" id="UP001141552"/>
    </source>
</evidence>
<reference evidence="1" key="1">
    <citation type="submission" date="2022-02" db="EMBL/GenBank/DDBJ databases">
        <authorList>
            <person name="Henning P.M."/>
            <person name="McCubbin A.G."/>
            <person name="Shore J.S."/>
        </authorList>
    </citation>
    <scope>NUCLEOTIDE SEQUENCE</scope>
    <source>
        <strain evidence="1">F60SS</strain>
        <tissue evidence="1">Leaves</tissue>
    </source>
</reference>
<dbReference type="Proteomes" id="UP001141552">
    <property type="component" value="Unassembled WGS sequence"/>
</dbReference>
<evidence type="ECO:0000313" key="1">
    <source>
        <dbReference type="EMBL" id="KAJ4833443.1"/>
    </source>
</evidence>
<keyword evidence="2" id="KW-1185">Reference proteome</keyword>
<dbReference type="EMBL" id="JAKUCV010004943">
    <property type="protein sequence ID" value="KAJ4833443.1"/>
    <property type="molecule type" value="Genomic_DNA"/>
</dbReference>